<keyword evidence="1" id="KW-0808">Transferase</keyword>
<comment type="caution">
    <text evidence="4">The sequence shown here is derived from an EMBL/GenBank/DDBJ whole genome shotgun (WGS) entry which is preliminary data.</text>
</comment>
<keyword evidence="5" id="KW-1185">Reference proteome</keyword>
<dbReference type="CDD" id="cd04301">
    <property type="entry name" value="NAT_SF"/>
    <property type="match status" value="1"/>
</dbReference>
<dbReference type="PANTHER" id="PTHR43877">
    <property type="entry name" value="AMINOALKYLPHOSPHONATE N-ACETYLTRANSFERASE-RELATED-RELATED"/>
    <property type="match status" value="1"/>
</dbReference>
<organism evidence="4 5">
    <name type="scientific">Vanrija humicola</name>
    <name type="common">Yeast</name>
    <name type="synonym">Cryptococcus humicola</name>
    <dbReference type="NCBI Taxonomy" id="5417"/>
    <lineage>
        <taxon>Eukaryota</taxon>
        <taxon>Fungi</taxon>
        <taxon>Dikarya</taxon>
        <taxon>Basidiomycota</taxon>
        <taxon>Agaricomycotina</taxon>
        <taxon>Tremellomycetes</taxon>
        <taxon>Trichosporonales</taxon>
        <taxon>Trichosporonaceae</taxon>
        <taxon>Vanrija</taxon>
    </lineage>
</organism>
<dbReference type="OrthoDB" id="41532at2759"/>
<dbReference type="Proteomes" id="UP000473826">
    <property type="component" value="Unassembled WGS sequence"/>
</dbReference>
<dbReference type="Gene3D" id="3.40.630.30">
    <property type="match status" value="1"/>
</dbReference>
<evidence type="ECO:0000256" key="2">
    <source>
        <dbReference type="ARBA" id="ARBA00023315"/>
    </source>
</evidence>
<dbReference type="InterPro" id="IPR050832">
    <property type="entry name" value="Bact_Acetyltransf"/>
</dbReference>
<dbReference type="InterPro" id="IPR016890">
    <property type="entry name" value="UCP028520"/>
</dbReference>
<evidence type="ECO:0000313" key="5">
    <source>
        <dbReference type="Proteomes" id="UP000473826"/>
    </source>
</evidence>
<dbReference type="PANTHER" id="PTHR43877:SF2">
    <property type="entry name" value="AMINOALKYLPHOSPHONATE N-ACETYLTRANSFERASE-RELATED"/>
    <property type="match status" value="1"/>
</dbReference>
<dbReference type="GO" id="GO:0016747">
    <property type="term" value="F:acyltransferase activity, transferring groups other than amino-acyl groups"/>
    <property type="evidence" value="ECO:0007669"/>
    <property type="project" value="InterPro"/>
</dbReference>
<protein>
    <recommendedName>
        <fullName evidence="3">N-acetyltransferase domain-containing protein</fullName>
    </recommendedName>
</protein>
<keyword evidence="2" id="KW-0012">Acyltransferase</keyword>
<feature type="domain" description="N-acetyltransferase" evidence="3">
    <location>
        <begin position="12"/>
        <end position="167"/>
    </location>
</feature>
<dbReference type="EMBL" id="QKWK01000002">
    <property type="protein sequence ID" value="TXT13408.1"/>
    <property type="molecule type" value="Genomic_DNA"/>
</dbReference>
<dbReference type="SUPFAM" id="SSF55729">
    <property type="entry name" value="Acyl-CoA N-acyltransferases (Nat)"/>
    <property type="match status" value="1"/>
</dbReference>
<accession>A0A7D8Z206</accession>
<name>A0A7D8Z206_VANHU</name>
<dbReference type="InterPro" id="IPR000182">
    <property type="entry name" value="GNAT_dom"/>
</dbReference>
<evidence type="ECO:0000256" key="1">
    <source>
        <dbReference type="ARBA" id="ARBA00022679"/>
    </source>
</evidence>
<proteinExistence type="predicted"/>
<dbReference type="AlphaFoldDB" id="A0A7D8Z206"/>
<dbReference type="PROSITE" id="PS51186">
    <property type="entry name" value="GNAT"/>
    <property type="match status" value="1"/>
</dbReference>
<dbReference type="Pfam" id="PF00583">
    <property type="entry name" value="Acetyltransf_1"/>
    <property type="match status" value="1"/>
</dbReference>
<evidence type="ECO:0000313" key="4">
    <source>
        <dbReference type="EMBL" id="TXT13408.1"/>
    </source>
</evidence>
<reference evidence="4 5" key="1">
    <citation type="journal article" date="2019" name="PLoS Genet.">
        <title>Convergent evolution of linked mating-type loci in basidiomycete fungi.</title>
        <authorList>
            <person name="Sun S."/>
            <person name="Coelho M.A."/>
            <person name="Heitman J."/>
            <person name="Nowrousian M."/>
        </authorList>
    </citation>
    <scope>NUCLEOTIDE SEQUENCE [LARGE SCALE GENOMIC DNA]</scope>
    <source>
        <strain evidence="4 5">CBS 4282</strain>
    </source>
</reference>
<sequence>MSAPTSGTSTPAAIRPLVPADHEPLRALNNEFAAELNWQEPDSFERLLSNACVTRTIGNQEALLVAFDQDDTYDNVNFIWHGKRREKFVYIDRIVISPSARGKGYARALYDHLNAEAKAKGHEWVTCEIYVDPPNLGSIAFHEKLGFKEVGRGEANGKTVGYFEKQL</sequence>
<evidence type="ECO:0000259" key="3">
    <source>
        <dbReference type="PROSITE" id="PS51186"/>
    </source>
</evidence>
<gene>
    <name evidence="4" type="ORF">VHUM_00775</name>
</gene>
<dbReference type="InterPro" id="IPR016181">
    <property type="entry name" value="Acyl_CoA_acyltransferase"/>
</dbReference>
<dbReference type="PIRSF" id="PIRSF028520">
    <property type="entry name" value="UCP028520"/>
    <property type="match status" value="1"/>
</dbReference>